<dbReference type="AlphaFoldDB" id="A0A8J3ZXJ8"/>
<keyword evidence="3" id="KW-1185">Reference proteome</keyword>
<evidence type="ECO:0000313" key="3">
    <source>
        <dbReference type="Proteomes" id="UP000635606"/>
    </source>
</evidence>
<evidence type="ECO:0000313" key="2">
    <source>
        <dbReference type="EMBL" id="GIJ70762.1"/>
    </source>
</evidence>
<comment type="caution">
    <text evidence="2">The sequence shown here is derived from an EMBL/GenBank/DDBJ whole genome shotgun (WGS) entry which is preliminary data.</text>
</comment>
<protein>
    <recommendedName>
        <fullName evidence="1">ABC1 atypical kinase-like domain-containing protein</fullName>
    </recommendedName>
</protein>
<gene>
    <name evidence="2" type="ORF">Voc01_056790</name>
</gene>
<dbReference type="Pfam" id="PF03109">
    <property type="entry name" value="ABC1"/>
    <property type="match status" value="1"/>
</dbReference>
<evidence type="ECO:0000259" key="1">
    <source>
        <dbReference type="Pfam" id="PF03109"/>
    </source>
</evidence>
<dbReference type="Proteomes" id="UP000635606">
    <property type="component" value="Unassembled WGS sequence"/>
</dbReference>
<dbReference type="PANTHER" id="PTHR45890">
    <property type="entry name" value="AARF DOMAIN CONTAINING KINASE 2 (PREDICTED)"/>
    <property type="match status" value="1"/>
</dbReference>
<dbReference type="PANTHER" id="PTHR45890:SF1">
    <property type="entry name" value="AARF DOMAIN CONTAINING KINASE 2"/>
    <property type="match status" value="1"/>
</dbReference>
<dbReference type="EMBL" id="BOPH01000082">
    <property type="protein sequence ID" value="GIJ70762.1"/>
    <property type="molecule type" value="Genomic_DNA"/>
</dbReference>
<name>A0A8J3ZXJ8_9ACTN</name>
<sequence length="435" mass="46548">MLAVSRRLAYLSAVLLVTAIRLAAAWMSATARCRRAGLPGTALAIVVEQIHRAGPTAVKVAQLLSTRLDLLPPRVCRALATLHDDAPPIPAGVARRIAAERLGAPLETLFRTFTPLPGASGSIACVYRAELADGTVVAVKLRRPGIASTIAADLRLFRLGSSLIADTRLMRGLPTRAAVAQLSAAIADQLDFTREAAALAAVADAVSGFPHVRVPRPHPDLADPARTDAGVLVMDFVAGLARRTPADLGAAASARAVESSLDAVYKMLFTDGLVHCDLHPGNLYFFPDGSVCVLDAGFVVALPAAAQRAFTEFFFRMGTGNEARCADLVLSTVDPPVGFDDAGFRRELGALVRSVTGSRAQEFELLDFAVRLFDIQRRFGLYADPQFVFPLLGLLVLEGAIKEYHPTADFQGLAVPHLMRAMFAPQHPERLLIRH</sequence>
<organism evidence="2 3">
    <name type="scientific">Virgisporangium ochraceum</name>
    <dbReference type="NCBI Taxonomy" id="65505"/>
    <lineage>
        <taxon>Bacteria</taxon>
        <taxon>Bacillati</taxon>
        <taxon>Actinomycetota</taxon>
        <taxon>Actinomycetes</taxon>
        <taxon>Micromonosporales</taxon>
        <taxon>Micromonosporaceae</taxon>
        <taxon>Virgisporangium</taxon>
    </lineage>
</organism>
<dbReference type="InterPro" id="IPR011009">
    <property type="entry name" value="Kinase-like_dom_sf"/>
</dbReference>
<proteinExistence type="predicted"/>
<dbReference type="InterPro" id="IPR052402">
    <property type="entry name" value="ADCK_kinase"/>
</dbReference>
<reference evidence="2" key="1">
    <citation type="submission" date="2021-01" db="EMBL/GenBank/DDBJ databases">
        <title>Whole genome shotgun sequence of Virgisporangium ochraceum NBRC 16418.</title>
        <authorList>
            <person name="Komaki H."/>
            <person name="Tamura T."/>
        </authorList>
    </citation>
    <scope>NUCLEOTIDE SEQUENCE</scope>
    <source>
        <strain evidence="2">NBRC 16418</strain>
    </source>
</reference>
<feature type="domain" description="ABC1 atypical kinase-like" evidence="1">
    <location>
        <begin position="82"/>
        <end position="327"/>
    </location>
</feature>
<accession>A0A8J3ZXJ8</accession>
<dbReference type="SUPFAM" id="SSF56112">
    <property type="entry name" value="Protein kinase-like (PK-like)"/>
    <property type="match status" value="1"/>
</dbReference>
<dbReference type="RefSeq" id="WP_203930655.1">
    <property type="nucleotide sequence ID" value="NZ_BOPH01000082.1"/>
</dbReference>
<dbReference type="InterPro" id="IPR004147">
    <property type="entry name" value="ABC1_dom"/>
</dbReference>
<dbReference type="CDD" id="cd05121">
    <property type="entry name" value="ABC1_ADCK3-like"/>
    <property type="match status" value="1"/>
</dbReference>